<dbReference type="InterPro" id="IPR032710">
    <property type="entry name" value="NTF2-like_dom_sf"/>
</dbReference>
<reference evidence="3 4" key="1">
    <citation type="journal article" date="2019" name="J. Ind. Microbiol. Biotechnol.">
        <title>The complete genomic sequence of Streptomyces spectabilis NRRL-2792 and identification of secondary metabolite biosynthetic gene clusters.</title>
        <authorList>
            <person name="Sinha A."/>
            <person name="Phillips-Salemka S."/>
            <person name="Niraula T.A."/>
            <person name="Short K.A."/>
            <person name="Niraula N.P."/>
        </authorList>
    </citation>
    <scope>NUCLEOTIDE SEQUENCE [LARGE SCALE GENOMIC DNA]</scope>
    <source>
        <strain evidence="3 4">NRRL 2792</strain>
    </source>
</reference>
<name>A0A516RII9_STRST</name>
<organism evidence="3 4">
    <name type="scientific">Streptomyces spectabilis</name>
    <dbReference type="NCBI Taxonomy" id="68270"/>
    <lineage>
        <taxon>Bacteria</taxon>
        <taxon>Bacillati</taxon>
        <taxon>Actinomycetota</taxon>
        <taxon>Actinomycetes</taxon>
        <taxon>Kitasatosporales</taxon>
        <taxon>Streptomycetaceae</taxon>
        <taxon>Streptomyces</taxon>
    </lineage>
</organism>
<dbReference type="RefSeq" id="WP_144322658.1">
    <property type="nucleotide sequence ID" value="NZ_CP040916.1"/>
</dbReference>
<dbReference type="AlphaFoldDB" id="A0A516RII9"/>
<feature type="domain" description="NAD-dependent epimerase/dehydratase" evidence="1">
    <location>
        <begin position="3"/>
        <end position="209"/>
    </location>
</feature>
<dbReference type="NCBIfam" id="TIGR02246">
    <property type="entry name" value="SgcJ/EcaC family oxidoreductase"/>
    <property type="match status" value="1"/>
</dbReference>
<dbReference type="Gene3D" id="3.10.450.50">
    <property type="match status" value="1"/>
</dbReference>
<dbReference type="GO" id="GO:0005737">
    <property type="term" value="C:cytoplasm"/>
    <property type="evidence" value="ECO:0007669"/>
    <property type="project" value="TreeGrafter"/>
</dbReference>
<dbReference type="InterPro" id="IPR011944">
    <property type="entry name" value="Steroid_delta5-4_isomerase"/>
</dbReference>
<dbReference type="PANTHER" id="PTHR48079:SF6">
    <property type="entry name" value="NAD(P)-BINDING DOMAIN-CONTAINING PROTEIN-RELATED"/>
    <property type="match status" value="1"/>
</dbReference>
<dbReference type="InterPro" id="IPR027843">
    <property type="entry name" value="DUF4440"/>
</dbReference>
<protein>
    <submittedName>
        <fullName evidence="3">SgcJ/EcaC family oxidoreductase</fullName>
    </submittedName>
</protein>
<gene>
    <name evidence="3" type="ORF">FH965_36885</name>
</gene>
<accession>A0A516RII9</accession>
<feature type="domain" description="DUF4440" evidence="2">
    <location>
        <begin position="313"/>
        <end position="426"/>
    </location>
</feature>
<dbReference type="Gene3D" id="3.40.50.720">
    <property type="entry name" value="NAD(P)-binding Rossmann-like Domain"/>
    <property type="match status" value="1"/>
</dbReference>
<dbReference type="Pfam" id="PF14534">
    <property type="entry name" value="DUF4440"/>
    <property type="match status" value="1"/>
</dbReference>
<dbReference type="Pfam" id="PF01370">
    <property type="entry name" value="Epimerase"/>
    <property type="match status" value="1"/>
</dbReference>
<dbReference type="InterPro" id="IPR036291">
    <property type="entry name" value="NAD(P)-bd_dom_sf"/>
</dbReference>
<evidence type="ECO:0000259" key="2">
    <source>
        <dbReference type="Pfam" id="PF14534"/>
    </source>
</evidence>
<evidence type="ECO:0000313" key="3">
    <source>
        <dbReference type="EMBL" id="QDQ15454.1"/>
    </source>
</evidence>
<sequence length="436" mass="45722">MKVLLTGATGYIGSAVTEHLAAAGHQVVALTRGAEPQPGRGWHGQVVGDTADPASLAGAVTPEIEAVIHLAPPSGDADVDTAVIAALATPLRGTGRPFVYTSGVWVLGATGAAQEVGEDAPTDPIGIVGYRPQIEQRVLAEAADGVRAVVVRPAIVYGRGGGIPAILVDRARRQGVPEYYGEEGVRWPTVHVDDLAELFVAAAERAEAGTVWHGVGDPAVAVRDLARAAGRAAGVLATPHPVPVEQAAEVFGQLFADALALDQSVSGAAARTALGWQPVRPSAVADLTSGSYRPVEVFGAPEGPETDAEVAAIRRLVAEVEYAQQNELADRFLGLFRREDPVWTTGHGKRLSGFEDIAAFTRKVLPGATAESTAVYDVERVLFLRPDVAAVNVRQQPVRPDGTRIADRPEGRPFYILVKEDGTWRIGAAQNTLAAD</sequence>
<dbReference type="InterPro" id="IPR051783">
    <property type="entry name" value="NAD(P)-dependent_oxidoreduct"/>
</dbReference>
<evidence type="ECO:0000313" key="4">
    <source>
        <dbReference type="Proteomes" id="UP000316806"/>
    </source>
</evidence>
<dbReference type="SUPFAM" id="SSF51735">
    <property type="entry name" value="NAD(P)-binding Rossmann-fold domains"/>
    <property type="match status" value="1"/>
</dbReference>
<dbReference type="InterPro" id="IPR001509">
    <property type="entry name" value="Epimerase_deHydtase"/>
</dbReference>
<dbReference type="EMBL" id="CP040916">
    <property type="protein sequence ID" value="QDQ15454.1"/>
    <property type="molecule type" value="Genomic_DNA"/>
</dbReference>
<dbReference type="PANTHER" id="PTHR48079">
    <property type="entry name" value="PROTEIN YEEZ"/>
    <property type="match status" value="1"/>
</dbReference>
<dbReference type="SUPFAM" id="SSF54427">
    <property type="entry name" value="NTF2-like"/>
    <property type="match status" value="1"/>
</dbReference>
<dbReference type="Proteomes" id="UP000316806">
    <property type="component" value="Chromosome"/>
</dbReference>
<dbReference type="GO" id="GO:0004029">
    <property type="term" value="F:aldehyde dehydrogenase (NAD+) activity"/>
    <property type="evidence" value="ECO:0007669"/>
    <property type="project" value="TreeGrafter"/>
</dbReference>
<evidence type="ECO:0000259" key="1">
    <source>
        <dbReference type="Pfam" id="PF01370"/>
    </source>
</evidence>
<proteinExistence type="predicted"/>